<sequence length="1346" mass="152124">MSSSSMAPNPSSSWSPSSTDIEKPDFESIRALIISVNQYIVDFLAKDETWRLLKLRCISRCAKQDYFECSDQSVFSNLCQGIKSIEAAIQATRQEERTSHLRKSEEMLQVPALLDEYGFTAGIPNHYLISFSYFYLSVVRKLCRDKWQVVLHFLQAVLVSPSLARIDCAPELCASLFPSRKIVPETQEIDDISHTEEDSVDEDMRQMARRYKHWLMYYQVMSYGQTPNWHCMDGDITSHEDEPKYERASIGNSSNSMEHKHSFPSNFSDQKVHPFNNQKFIMDMEYETKTSREASDHPGCEKALKGQTPNVQAFNGELATNFSIKCLHDMLKESQSDTPTSEDSSIYYFEENDSEANIDGAESSISTARRREYDPQQQVYDQTLQYPCFASAHMRTMTLPHAPQHSIHEELSNVNVKEFLSDRFLSSIGDSDLSTSDQRERNTTFSQSFPSEDELAYRTLQKQKFQMSGHKTSTSPPTSMFTHLNQQGRAKRKMHSSHNHRKFNEAHSHPGQGHNVELLAVVERAISKLCFSEGVGKCEREYAVEVTSIYKMLNQKTGETYAILKDMILDQLLMAISTSKKEKVVRASVSTLTTIISVNKSAVEEIKKKGLRLCDLASALKRNVHEAAILIYLINPAPIEIKSLELLPTLVELVCTSNGYKGKPAPPVLTPPSASLMIIEVLVTAFDYTTNNTHLAAINTPHILSRLLDVARSNSVEENVSLATILVKCMQFDGRCRKYISQFTTVAPFICLLQSDQKRAKFIALEYFHEILRMPRSSAISLLQRIRNEGGTDILHILALCVWQLQPNYQLLAANLLLQLDTVENQKGNGEFVEETIKVILKLLASEESSTMQLLSAFILSNMGGTYSWTGEPYTVAWLVKKTGLTSPYHRNMIKNYEWSEESLEDAGIDSWSSKIAKSIIEIGSPVFRALEKGLKSETKNVSRDSLTTIAWLGYEIARSSNSLRSSACKVLLSGIEQFLHPGVELEERLLACLCIYNYASGKGMKKLIHFTEGVRESLRRFSSVTWMAEELHRVAEYSLPNKSRISCVHTQILEASSKCSGAVTALIYYKGLLHSGYSDGSIKVWEIKKQSSTLVWDRKEHKKAVTCFALFEPGESLLSGSSDKSIRVWQMVEGKLECIEVISMKEPIQQMETCKQIIFVVTQGHKIKVFDSQRTVQEICKHKKVKCMRLAQGKAYLGCTDSSIKELTIRNNQEREIKAPSKSWRMQSKPIHSLFLYKDWLYSASSSIVEGSNLKEWRRQSEPQMSIVTEKGRNILAIAVVEDFVYLTCSSSTSILQIWLRGTQQKVGRISAGSRITSLLTGNDTVICGTEKGLIKVCTLLLKHL</sequence>
<accession>A0A7J7E0Y5</accession>
<feature type="domain" description="Putative E3 ubiquitin-protein ligase LIN ARM-like" evidence="4">
    <location>
        <begin position="682"/>
        <end position="1035"/>
    </location>
</feature>
<dbReference type="InterPro" id="IPR055566">
    <property type="entry name" value="ARM_LIN"/>
</dbReference>
<dbReference type="InterPro" id="IPR015943">
    <property type="entry name" value="WD40/YVTN_repeat-like_dom_sf"/>
</dbReference>
<dbReference type="InterPro" id="IPR036322">
    <property type="entry name" value="WD40_repeat_dom_sf"/>
</dbReference>
<dbReference type="Gene3D" id="2.130.10.10">
    <property type="entry name" value="YVTN repeat-like/Quinoprotein amine dehydrogenase"/>
    <property type="match status" value="2"/>
</dbReference>
<dbReference type="EMBL" id="JAAARO010000001">
    <property type="protein sequence ID" value="KAF5752199.1"/>
    <property type="molecule type" value="Genomic_DNA"/>
</dbReference>
<evidence type="ECO:0000259" key="4">
    <source>
        <dbReference type="Pfam" id="PF23628"/>
    </source>
</evidence>
<dbReference type="SMART" id="SM00320">
    <property type="entry name" value="WD40"/>
    <property type="match status" value="3"/>
</dbReference>
<feature type="domain" description="Putative E3 ubiquitin-protein ligase LIN N-terminal" evidence="3">
    <location>
        <begin position="29"/>
        <end position="213"/>
    </location>
</feature>
<feature type="region of interest" description="Disordered" evidence="2">
    <location>
        <begin position="246"/>
        <end position="269"/>
    </location>
</feature>
<dbReference type="Pfam" id="PF23654">
    <property type="entry name" value="ARM_LIN_2nd"/>
    <property type="match status" value="1"/>
</dbReference>
<dbReference type="InterPro" id="IPR056514">
    <property type="entry name" value="ARM_LIN_2nd"/>
</dbReference>
<keyword evidence="7" id="KW-1185">Reference proteome</keyword>
<feature type="region of interest" description="Disordered" evidence="2">
    <location>
        <begin position="1"/>
        <end position="20"/>
    </location>
</feature>
<dbReference type="InterPro" id="IPR056512">
    <property type="entry name" value="LIN_N"/>
</dbReference>
<evidence type="ECO:0000259" key="5">
    <source>
        <dbReference type="Pfam" id="PF23654"/>
    </source>
</evidence>
<dbReference type="InterPro" id="IPR011989">
    <property type="entry name" value="ARM-like"/>
</dbReference>
<dbReference type="InParanoid" id="A0A7J7E0Y5"/>
<feature type="compositionally biased region" description="Polar residues" evidence="2">
    <location>
        <begin position="460"/>
        <end position="488"/>
    </location>
</feature>
<proteinExistence type="predicted"/>
<protein>
    <submittedName>
        <fullName evidence="6">Putative E3 ubiquitin-protein ligase LIN-1</fullName>
    </submittedName>
</protein>
<dbReference type="SUPFAM" id="SSF50978">
    <property type="entry name" value="WD40 repeat-like"/>
    <property type="match status" value="1"/>
</dbReference>
<dbReference type="PROSITE" id="PS50294">
    <property type="entry name" value="WD_REPEATS_REGION"/>
    <property type="match status" value="1"/>
</dbReference>
<dbReference type="InterPro" id="IPR001680">
    <property type="entry name" value="WD40_rpt"/>
</dbReference>
<dbReference type="PANTHER" id="PTHR35549:SF2">
    <property type="entry name" value="TRANSDUCIN_WD40 REPEAT-LIKE SUPERFAMILY PROTEIN"/>
    <property type="match status" value="1"/>
</dbReference>
<feature type="domain" description="Putative E3 ubiquitin-protein ligase LIN ARM repeats" evidence="5">
    <location>
        <begin position="518"/>
        <end position="680"/>
    </location>
</feature>
<dbReference type="Proteomes" id="UP000593562">
    <property type="component" value="Unassembled WGS sequence"/>
</dbReference>
<dbReference type="SUPFAM" id="SSF48371">
    <property type="entry name" value="ARM repeat"/>
    <property type="match status" value="1"/>
</dbReference>
<dbReference type="PROSITE" id="PS50082">
    <property type="entry name" value="WD_REPEATS_2"/>
    <property type="match status" value="1"/>
</dbReference>
<evidence type="ECO:0000259" key="3">
    <source>
        <dbReference type="Pfam" id="PF23568"/>
    </source>
</evidence>
<evidence type="ECO:0000313" key="6">
    <source>
        <dbReference type="EMBL" id="KAF5752199.1"/>
    </source>
</evidence>
<comment type="caution">
    <text evidence="6">The sequence shown here is derived from an EMBL/GenBank/DDBJ whole genome shotgun (WGS) entry which is preliminary data.</text>
</comment>
<evidence type="ECO:0000256" key="1">
    <source>
        <dbReference type="PROSITE-ProRule" id="PRU00221"/>
    </source>
</evidence>
<dbReference type="Pfam" id="PF23628">
    <property type="entry name" value="ARM_LIN_C"/>
    <property type="match status" value="1"/>
</dbReference>
<feature type="compositionally biased region" description="Low complexity" evidence="2">
    <location>
        <begin position="1"/>
        <end position="18"/>
    </location>
</feature>
<dbReference type="InterPro" id="IPR016024">
    <property type="entry name" value="ARM-type_fold"/>
</dbReference>
<gene>
    <name evidence="6" type="ORF">HS088_TW01G00106</name>
</gene>
<dbReference type="Gene3D" id="1.25.10.10">
    <property type="entry name" value="Leucine-rich Repeat Variant"/>
    <property type="match status" value="1"/>
</dbReference>
<feature type="compositionally biased region" description="Basic residues" evidence="2">
    <location>
        <begin position="489"/>
        <end position="501"/>
    </location>
</feature>
<dbReference type="Pfam" id="PF23568">
    <property type="entry name" value="ARM_LIN"/>
    <property type="match status" value="1"/>
</dbReference>
<keyword evidence="1" id="KW-0853">WD repeat</keyword>
<dbReference type="Pfam" id="PF00400">
    <property type="entry name" value="WD40"/>
    <property type="match status" value="1"/>
</dbReference>
<feature type="repeat" description="WD" evidence="1">
    <location>
        <begin position="1099"/>
        <end position="1132"/>
    </location>
</feature>
<dbReference type="FunCoup" id="A0A7J7E0Y5">
    <property type="interactions" value="1251"/>
</dbReference>
<dbReference type="PANTHER" id="PTHR35549">
    <property type="entry name" value="OS04G0584500 PROTEIN"/>
    <property type="match status" value="1"/>
</dbReference>
<evidence type="ECO:0000313" key="7">
    <source>
        <dbReference type="Proteomes" id="UP000593562"/>
    </source>
</evidence>
<organism evidence="6 7">
    <name type="scientific">Tripterygium wilfordii</name>
    <name type="common">Thunder God vine</name>
    <dbReference type="NCBI Taxonomy" id="458696"/>
    <lineage>
        <taxon>Eukaryota</taxon>
        <taxon>Viridiplantae</taxon>
        <taxon>Streptophyta</taxon>
        <taxon>Embryophyta</taxon>
        <taxon>Tracheophyta</taxon>
        <taxon>Spermatophyta</taxon>
        <taxon>Magnoliopsida</taxon>
        <taxon>eudicotyledons</taxon>
        <taxon>Gunneridae</taxon>
        <taxon>Pentapetalae</taxon>
        <taxon>rosids</taxon>
        <taxon>fabids</taxon>
        <taxon>Celastrales</taxon>
        <taxon>Celastraceae</taxon>
        <taxon>Tripterygium</taxon>
    </lineage>
</organism>
<feature type="region of interest" description="Disordered" evidence="2">
    <location>
        <begin position="430"/>
        <end position="511"/>
    </location>
</feature>
<reference evidence="6 7" key="1">
    <citation type="journal article" date="2020" name="Nat. Commun.">
        <title>Genome of Tripterygium wilfordii and identification of cytochrome P450 involved in triptolide biosynthesis.</title>
        <authorList>
            <person name="Tu L."/>
            <person name="Su P."/>
            <person name="Zhang Z."/>
            <person name="Gao L."/>
            <person name="Wang J."/>
            <person name="Hu T."/>
            <person name="Zhou J."/>
            <person name="Zhang Y."/>
            <person name="Zhao Y."/>
            <person name="Liu Y."/>
            <person name="Song Y."/>
            <person name="Tong Y."/>
            <person name="Lu Y."/>
            <person name="Yang J."/>
            <person name="Xu C."/>
            <person name="Jia M."/>
            <person name="Peters R.J."/>
            <person name="Huang L."/>
            <person name="Gao W."/>
        </authorList>
    </citation>
    <scope>NUCLEOTIDE SEQUENCE [LARGE SCALE GENOMIC DNA]</scope>
    <source>
        <strain evidence="7">cv. XIE 37</strain>
        <tissue evidence="6">Leaf</tissue>
    </source>
</reference>
<evidence type="ECO:0000256" key="2">
    <source>
        <dbReference type="SAM" id="MobiDB-lite"/>
    </source>
</evidence>
<name>A0A7J7E0Y5_TRIWF</name>